<reference evidence="4" key="1">
    <citation type="journal article" date="2014" name="Genome Announc.">
        <title>De novo whole-genome sequence and genome annotation of Lichtheimia ramosa.</title>
        <authorList>
            <person name="Linde J."/>
            <person name="Schwartze V."/>
            <person name="Binder U."/>
            <person name="Lass-Florl C."/>
            <person name="Voigt K."/>
            <person name="Horn F."/>
        </authorList>
    </citation>
    <scope>NUCLEOTIDE SEQUENCE</scope>
    <source>
        <strain evidence="4">JMRC FSU:6197</strain>
    </source>
</reference>
<name>A0A077WCT0_9FUNG</name>
<accession>A0A077WCT0</accession>
<dbReference type="AlphaFoldDB" id="A0A077WCT0"/>
<gene>
    <name evidence="4" type="ORF">LRAMOSA07764</name>
</gene>
<dbReference type="PROSITE" id="PS50004">
    <property type="entry name" value="C2"/>
    <property type="match status" value="1"/>
</dbReference>
<dbReference type="CDD" id="cd00030">
    <property type="entry name" value="C2"/>
    <property type="match status" value="1"/>
</dbReference>
<dbReference type="Pfam" id="PF00168">
    <property type="entry name" value="C2"/>
    <property type="match status" value="1"/>
</dbReference>
<evidence type="ECO:0000256" key="1">
    <source>
        <dbReference type="ARBA" id="ARBA00022723"/>
    </source>
</evidence>
<protein>
    <recommendedName>
        <fullName evidence="3">C2 domain-containing protein</fullName>
    </recommendedName>
</protein>
<evidence type="ECO:0000313" key="4">
    <source>
        <dbReference type="EMBL" id="CDS05235.1"/>
    </source>
</evidence>
<proteinExistence type="predicted"/>
<dbReference type="InterPro" id="IPR035892">
    <property type="entry name" value="C2_domain_sf"/>
</dbReference>
<dbReference type="InterPro" id="IPR000008">
    <property type="entry name" value="C2_dom"/>
</dbReference>
<sequence>MLAQKHPEGVLSVTIYEAKDLKDQDMIGKNDPFIEIWVDENHKQRTSEAKNTNNPVYNETFAFTVRQGIKHKLYLKVKDKDILGTDKIGEAKVDLQDVFNGSVFDEWINLPALLGLSSHGKVHLRIEFVPTEQLPTTTTSKT</sequence>
<dbReference type="GO" id="GO:0005509">
    <property type="term" value="F:calcium ion binding"/>
    <property type="evidence" value="ECO:0007669"/>
    <property type="project" value="TreeGrafter"/>
</dbReference>
<organism evidence="4">
    <name type="scientific">Lichtheimia ramosa</name>
    <dbReference type="NCBI Taxonomy" id="688394"/>
    <lineage>
        <taxon>Eukaryota</taxon>
        <taxon>Fungi</taxon>
        <taxon>Fungi incertae sedis</taxon>
        <taxon>Mucoromycota</taxon>
        <taxon>Mucoromycotina</taxon>
        <taxon>Mucoromycetes</taxon>
        <taxon>Mucorales</taxon>
        <taxon>Lichtheimiaceae</taxon>
        <taxon>Lichtheimia</taxon>
    </lineage>
</organism>
<evidence type="ECO:0000256" key="2">
    <source>
        <dbReference type="ARBA" id="ARBA00022837"/>
    </source>
</evidence>
<evidence type="ECO:0000259" key="3">
    <source>
        <dbReference type="PROSITE" id="PS50004"/>
    </source>
</evidence>
<dbReference type="Gene3D" id="2.60.40.150">
    <property type="entry name" value="C2 domain"/>
    <property type="match status" value="1"/>
</dbReference>
<keyword evidence="2" id="KW-0106">Calcium</keyword>
<dbReference type="GO" id="GO:0016020">
    <property type="term" value="C:membrane"/>
    <property type="evidence" value="ECO:0007669"/>
    <property type="project" value="TreeGrafter"/>
</dbReference>
<dbReference type="EMBL" id="LK023316">
    <property type="protein sequence ID" value="CDS05235.1"/>
    <property type="molecule type" value="Genomic_DNA"/>
</dbReference>
<dbReference type="OrthoDB" id="270970at2759"/>
<keyword evidence="1" id="KW-0479">Metal-binding</keyword>
<dbReference type="PANTHER" id="PTHR45911">
    <property type="entry name" value="C2 DOMAIN-CONTAINING PROTEIN"/>
    <property type="match status" value="1"/>
</dbReference>
<dbReference type="SMART" id="SM00239">
    <property type="entry name" value="C2"/>
    <property type="match status" value="1"/>
</dbReference>
<feature type="domain" description="C2" evidence="3">
    <location>
        <begin position="1"/>
        <end position="108"/>
    </location>
</feature>
<dbReference type="SUPFAM" id="SSF49562">
    <property type="entry name" value="C2 domain (Calcium/lipid-binding domain, CaLB)"/>
    <property type="match status" value="1"/>
</dbReference>
<dbReference type="PANTHER" id="PTHR45911:SF4">
    <property type="entry name" value="MULTIPLE C2 AND TRANSMEMBRANE DOMAIN-CONTAINING PROTEIN"/>
    <property type="match status" value="1"/>
</dbReference>